<organism evidence="2 3">
    <name type="scientific">Rhizoctonia solani</name>
    <dbReference type="NCBI Taxonomy" id="456999"/>
    <lineage>
        <taxon>Eukaryota</taxon>
        <taxon>Fungi</taxon>
        <taxon>Dikarya</taxon>
        <taxon>Basidiomycota</taxon>
        <taxon>Agaricomycotina</taxon>
        <taxon>Agaricomycetes</taxon>
        <taxon>Cantharellales</taxon>
        <taxon>Ceratobasidiaceae</taxon>
        <taxon>Rhizoctonia</taxon>
    </lineage>
</organism>
<accession>A0A8H3B2U6</accession>
<reference evidence="2" key="1">
    <citation type="submission" date="2021-01" db="EMBL/GenBank/DDBJ databases">
        <authorList>
            <person name="Kaushik A."/>
        </authorList>
    </citation>
    <scope>NUCLEOTIDE SEQUENCE</scope>
    <source>
        <strain evidence="2">AG1-1C</strain>
    </source>
</reference>
<evidence type="ECO:0008006" key="4">
    <source>
        <dbReference type="Google" id="ProtNLM"/>
    </source>
</evidence>
<proteinExistence type="predicted"/>
<feature type="compositionally biased region" description="Acidic residues" evidence="1">
    <location>
        <begin position="480"/>
        <end position="491"/>
    </location>
</feature>
<dbReference type="SUPFAM" id="SSF52058">
    <property type="entry name" value="L domain-like"/>
    <property type="match status" value="1"/>
</dbReference>
<feature type="region of interest" description="Disordered" evidence="1">
    <location>
        <begin position="478"/>
        <end position="522"/>
    </location>
</feature>
<evidence type="ECO:0000313" key="2">
    <source>
        <dbReference type="EMBL" id="CAE6446547.1"/>
    </source>
</evidence>
<evidence type="ECO:0000313" key="3">
    <source>
        <dbReference type="Proteomes" id="UP000663846"/>
    </source>
</evidence>
<protein>
    <recommendedName>
        <fullName evidence="4">F-box domain-containing protein</fullName>
    </recommendedName>
</protein>
<comment type="caution">
    <text evidence="2">The sequence shown here is derived from an EMBL/GenBank/DDBJ whole genome shotgun (WGS) entry which is preliminary data.</text>
</comment>
<gene>
    <name evidence="2" type="ORF">RDB_LOCUS138892</name>
</gene>
<evidence type="ECO:0000256" key="1">
    <source>
        <dbReference type="SAM" id="MobiDB-lite"/>
    </source>
</evidence>
<dbReference type="Gene3D" id="1.20.1280.50">
    <property type="match status" value="1"/>
</dbReference>
<sequence>MSDTPSDLTKLQANSTITERKHQPHDKGIHKLPPELLSVIFLMAEEMDRATRARESWYLAVQDVATQVCSRWRNVAVNSPVLWTHIHITRNSSHNLALLYLARAGDSVLLDIVVEIRPRYYCDFDLVEGEDWEMQRYLVAELCAFLSLNKAPVNRWKSLSVSAIIPDVLLEFIETICVKTAPNLRFLSCRWLCDYFDRADEQRIRDEVPLPGKVHRLSPLVVPVLRSVEFDHLLWDYIFDRPLSTLSGLTELRLTFSLDLCLPSQLANLLASNPQLELLMLAASIVSQLHAITDDLILVRERAHMAKLHTLSINTISDLSWALVVLQIVDAPALKKLSISSFISSRNKDVRITELCKASNRSSLSDNPTTSQYPLVDELDIHNCLLHRQQIVDMFVCWPSITRLYANRGQVDLLKEEPSLLPCLSYLKIDFKPHPQLGAILNSREAAGFPVKVVDLPRNRWQDEVEDEIPNTVTIREHDADEIEVDNDDSMTEAGSWVTEDSDSDWSNPDSTEDESIEPRGEEWIWGVHL</sequence>
<dbReference type="EMBL" id="CAJMWS010000471">
    <property type="protein sequence ID" value="CAE6446547.1"/>
    <property type="molecule type" value="Genomic_DNA"/>
</dbReference>
<dbReference type="AlphaFoldDB" id="A0A8H3B2U6"/>
<dbReference type="Proteomes" id="UP000663846">
    <property type="component" value="Unassembled WGS sequence"/>
</dbReference>
<name>A0A8H3B2U6_9AGAM</name>